<feature type="compositionally biased region" description="Polar residues" evidence="1">
    <location>
        <begin position="99"/>
        <end position="110"/>
    </location>
</feature>
<evidence type="ECO:0000313" key="3">
    <source>
        <dbReference type="Proteomes" id="UP000278807"/>
    </source>
</evidence>
<name>A0A0R3TTD0_RODNA</name>
<gene>
    <name evidence="2" type="ORF">HNAJ_LOCUS10953</name>
</gene>
<organism evidence="4">
    <name type="scientific">Rodentolepis nana</name>
    <name type="common">Dwarf tapeworm</name>
    <name type="synonym">Hymenolepis nana</name>
    <dbReference type="NCBI Taxonomy" id="102285"/>
    <lineage>
        <taxon>Eukaryota</taxon>
        <taxon>Metazoa</taxon>
        <taxon>Spiralia</taxon>
        <taxon>Lophotrochozoa</taxon>
        <taxon>Platyhelminthes</taxon>
        <taxon>Cestoda</taxon>
        <taxon>Eucestoda</taxon>
        <taxon>Cyclophyllidea</taxon>
        <taxon>Hymenolepididae</taxon>
        <taxon>Rodentolepis</taxon>
    </lineage>
</organism>
<reference evidence="4" key="1">
    <citation type="submission" date="2017-02" db="UniProtKB">
        <authorList>
            <consortium name="WormBaseParasite"/>
        </authorList>
    </citation>
    <scope>IDENTIFICATION</scope>
</reference>
<protein>
    <submittedName>
        <fullName evidence="4">Ovule protein</fullName>
    </submittedName>
</protein>
<evidence type="ECO:0000313" key="4">
    <source>
        <dbReference type="WBParaSite" id="HNAJ_0001095901-mRNA-1"/>
    </source>
</evidence>
<keyword evidence="3" id="KW-1185">Reference proteome</keyword>
<dbReference type="EMBL" id="UZAE01013304">
    <property type="protein sequence ID" value="VDO09192.1"/>
    <property type="molecule type" value="Genomic_DNA"/>
</dbReference>
<feature type="compositionally biased region" description="Low complexity" evidence="1">
    <location>
        <begin position="71"/>
        <end position="80"/>
    </location>
</feature>
<sequence>MTASWIVKMREKRRRKKAAKKALKNKSGLKESKLKSDFCCNFPEKVNCATMFDPLDQPIFQTARADSISMSSSASFSPPIDLDRAASPPDDLPGLGKNISINSRQPIAAT</sequence>
<feature type="region of interest" description="Disordered" evidence="1">
    <location>
        <begin position="1"/>
        <end position="32"/>
    </location>
</feature>
<proteinExistence type="predicted"/>
<feature type="region of interest" description="Disordered" evidence="1">
    <location>
        <begin position="71"/>
        <end position="110"/>
    </location>
</feature>
<dbReference type="AlphaFoldDB" id="A0A0R3TTD0"/>
<evidence type="ECO:0000313" key="2">
    <source>
        <dbReference type="EMBL" id="VDO09192.1"/>
    </source>
</evidence>
<evidence type="ECO:0000256" key="1">
    <source>
        <dbReference type="SAM" id="MobiDB-lite"/>
    </source>
</evidence>
<dbReference type="Proteomes" id="UP000278807">
    <property type="component" value="Unassembled WGS sequence"/>
</dbReference>
<dbReference type="WBParaSite" id="HNAJ_0001095901-mRNA-1">
    <property type="protein sequence ID" value="HNAJ_0001095901-mRNA-1"/>
    <property type="gene ID" value="HNAJ_0001095901"/>
</dbReference>
<accession>A0A0R3TTD0</accession>
<reference evidence="2 3" key="2">
    <citation type="submission" date="2018-11" db="EMBL/GenBank/DDBJ databases">
        <authorList>
            <consortium name="Pathogen Informatics"/>
        </authorList>
    </citation>
    <scope>NUCLEOTIDE SEQUENCE [LARGE SCALE GENOMIC DNA]</scope>
</reference>
<feature type="compositionally biased region" description="Basic residues" evidence="1">
    <location>
        <begin position="10"/>
        <end position="24"/>
    </location>
</feature>